<keyword evidence="2" id="KW-1185">Reference proteome</keyword>
<reference evidence="1 2" key="1">
    <citation type="submission" date="2021-03" db="EMBL/GenBank/DDBJ databases">
        <title>Genomic and phenotypic characterization of Chloracidobacterium isolates provides evidence for multiple species.</title>
        <authorList>
            <person name="Saini M.K."/>
            <person name="Costas A.M.G."/>
            <person name="Tank M."/>
            <person name="Bryant D.A."/>
        </authorList>
    </citation>
    <scope>NUCLEOTIDE SEQUENCE [LARGE SCALE GENOMIC DNA]</scope>
    <source>
        <strain evidence="1 2">N</strain>
    </source>
</reference>
<dbReference type="InterPro" id="IPR024096">
    <property type="entry name" value="NO_sig/Golgi_transp_ligand-bd"/>
</dbReference>
<dbReference type="SUPFAM" id="SSF111126">
    <property type="entry name" value="Ligand-binding domain in the NO signalling and Golgi transport"/>
    <property type="match status" value="1"/>
</dbReference>
<evidence type="ECO:0000313" key="2">
    <source>
        <dbReference type="Proteomes" id="UP000677668"/>
    </source>
</evidence>
<sequence length="197" mass="21882">MTAHVALPLPVDHSPAMWWPADLVLALHRTLRQRLPDDVARTLYRLGRFTGARLAREQACDPDDVHPTGATPASISRRLQVWDEWFANAGWGRFDAIPLGPATVINHYDSPIAMALRTEGPADSPVDDFFAGLFAELLTQQTGQTQESVEISCLTSHAHYCCFVVGEAGIVRKVYAWLTYHLAPHDILKRLADETAQ</sequence>
<gene>
    <name evidence="1" type="ORF">J8C05_08915</name>
</gene>
<protein>
    <submittedName>
        <fullName evidence="1">4-vinyl reductase</fullName>
    </submittedName>
</protein>
<organism evidence="1 2">
    <name type="scientific">Chloracidobacterium sp. N</name>
    <dbReference type="NCBI Taxonomy" id="2821540"/>
    <lineage>
        <taxon>Bacteria</taxon>
        <taxon>Pseudomonadati</taxon>
        <taxon>Acidobacteriota</taxon>
        <taxon>Terriglobia</taxon>
        <taxon>Terriglobales</taxon>
        <taxon>Acidobacteriaceae</taxon>
        <taxon>Chloracidobacterium</taxon>
        <taxon>Chloracidobacterium aggregatum</taxon>
    </lineage>
</organism>
<dbReference type="EMBL" id="CP072642">
    <property type="protein sequence ID" value="QUV93486.1"/>
    <property type="molecule type" value="Genomic_DNA"/>
</dbReference>
<accession>A0ABX8B1W1</accession>
<dbReference type="RefSeq" id="WP_211421865.1">
    <property type="nucleotide sequence ID" value="NZ_CP072642.1"/>
</dbReference>
<dbReference type="PANTHER" id="PTHR35090">
    <property type="entry name" value="DNA-DIRECTED RNA POLYMERASE SUBUNIT I"/>
    <property type="match status" value="1"/>
</dbReference>
<dbReference type="Proteomes" id="UP000677668">
    <property type="component" value="Chromosome 1"/>
</dbReference>
<dbReference type="Gene3D" id="3.30.1380.20">
    <property type="entry name" value="Trafficking protein particle complex subunit 3"/>
    <property type="match status" value="1"/>
</dbReference>
<proteinExistence type="predicted"/>
<evidence type="ECO:0000313" key="1">
    <source>
        <dbReference type="EMBL" id="QUV93486.1"/>
    </source>
</evidence>
<dbReference type="PANTHER" id="PTHR35090:SF1">
    <property type="entry name" value="SLR0144 PROTEIN"/>
    <property type="match status" value="1"/>
</dbReference>
<name>A0ABX8B1W1_9BACT</name>